<evidence type="ECO:0000313" key="1">
    <source>
        <dbReference type="EMBL" id="KAK5869412.1"/>
    </source>
</evidence>
<dbReference type="EMBL" id="JAUZQC010000006">
    <property type="protein sequence ID" value="KAK5869412.1"/>
    <property type="molecule type" value="Genomic_DNA"/>
</dbReference>
<gene>
    <name evidence="1" type="ORF">PBY51_024131</name>
</gene>
<sequence>MAGRVREVGVTKTVGGGLYYRSNKHWICEEQGLKYCEHKDRLTHPLQRNPGGTTPYLCQMFLRSPTSAA</sequence>
<reference evidence="1 2" key="2">
    <citation type="journal article" date="2023" name="Mol. Biol. Evol.">
        <title>Genomics of Secondarily Temperate Adaptation in the Only Non-Antarctic Icefish.</title>
        <authorList>
            <person name="Rivera-Colon A.G."/>
            <person name="Rayamajhi N."/>
            <person name="Minhas B.F."/>
            <person name="Madrigal G."/>
            <person name="Bilyk K.T."/>
            <person name="Yoon V."/>
            <person name="Hune M."/>
            <person name="Gregory S."/>
            <person name="Cheng C.H.C."/>
            <person name="Catchen J.M."/>
        </authorList>
    </citation>
    <scope>NUCLEOTIDE SEQUENCE [LARGE SCALE GENOMIC DNA]</scope>
    <source>
        <strain evidence="1">JMC-PN-2008</strain>
    </source>
</reference>
<proteinExistence type="predicted"/>
<name>A0AAN8AVP6_ELEMC</name>
<protein>
    <submittedName>
        <fullName evidence="1">Uncharacterized protein</fullName>
    </submittedName>
</protein>
<evidence type="ECO:0000313" key="2">
    <source>
        <dbReference type="Proteomes" id="UP001346869"/>
    </source>
</evidence>
<dbReference type="AlphaFoldDB" id="A0AAN8AVP6"/>
<keyword evidence="2" id="KW-1185">Reference proteome</keyword>
<organism evidence="1 2">
    <name type="scientific">Eleginops maclovinus</name>
    <name type="common">Patagonian blennie</name>
    <name type="synonym">Eleginus maclovinus</name>
    <dbReference type="NCBI Taxonomy" id="56733"/>
    <lineage>
        <taxon>Eukaryota</taxon>
        <taxon>Metazoa</taxon>
        <taxon>Chordata</taxon>
        <taxon>Craniata</taxon>
        <taxon>Vertebrata</taxon>
        <taxon>Euteleostomi</taxon>
        <taxon>Actinopterygii</taxon>
        <taxon>Neopterygii</taxon>
        <taxon>Teleostei</taxon>
        <taxon>Neoteleostei</taxon>
        <taxon>Acanthomorphata</taxon>
        <taxon>Eupercaria</taxon>
        <taxon>Perciformes</taxon>
        <taxon>Notothenioidei</taxon>
        <taxon>Eleginopidae</taxon>
        <taxon>Eleginops</taxon>
    </lineage>
</organism>
<accession>A0AAN8AVP6</accession>
<dbReference type="Proteomes" id="UP001346869">
    <property type="component" value="Unassembled WGS sequence"/>
</dbReference>
<comment type="caution">
    <text evidence="1">The sequence shown here is derived from an EMBL/GenBank/DDBJ whole genome shotgun (WGS) entry which is preliminary data.</text>
</comment>
<reference evidence="1 2" key="1">
    <citation type="journal article" date="2023" name="Genes (Basel)">
        <title>Chromosome-Level Genome Assembly and Circadian Gene Repertoire of the Patagonia Blennie Eleginops maclovinus-The Closest Ancestral Proxy of Antarctic Cryonotothenioids.</title>
        <authorList>
            <person name="Cheng C.C."/>
            <person name="Rivera-Colon A.G."/>
            <person name="Minhas B.F."/>
            <person name="Wilson L."/>
            <person name="Rayamajhi N."/>
            <person name="Vargas-Chacoff L."/>
            <person name="Catchen J.M."/>
        </authorList>
    </citation>
    <scope>NUCLEOTIDE SEQUENCE [LARGE SCALE GENOMIC DNA]</scope>
    <source>
        <strain evidence="1">JMC-PN-2008</strain>
    </source>
</reference>